<name>A0A553BI79_9FLAO</name>
<dbReference type="AlphaFoldDB" id="A0A553BI79"/>
<comment type="caution">
    <text evidence="2">The sequence shown here is derived from an EMBL/GenBank/DDBJ whole genome shotgun (WGS) entry which is preliminary data.</text>
</comment>
<evidence type="ECO:0000313" key="4">
    <source>
        <dbReference type="Proteomes" id="UP000318669"/>
    </source>
</evidence>
<protein>
    <submittedName>
        <fullName evidence="2">Uncharacterized protein</fullName>
    </submittedName>
</protein>
<proteinExistence type="predicted"/>
<accession>A0A553BI79</accession>
<dbReference type="Proteomes" id="UP000318528">
    <property type="component" value="Unassembled WGS sequence"/>
</dbReference>
<evidence type="ECO:0000313" key="1">
    <source>
        <dbReference type="EMBL" id="TRX04961.1"/>
    </source>
</evidence>
<gene>
    <name evidence="2" type="ORF">FNW11_11985</name>
    <name evidence="1" type="ORF">FNW12_12395</name>
</gene>
<evidence type="ECO:0000313" key="3">
    <source>
        <dbReference type="Proteomes" id="UP000318528"/>
    </source>
</evidence>
<evidence type="ECO:0000313" key="2">
    <source>
        <dbReference type="EMBL" id="TRX07945.1"/>
    </source>
</evidence>
<keyword evidence="3" id="KW-1185">Reference proteome</keyword>
<dbReference type="Proteomes" id="UP000318669">
    <property type="component" value="Unassembled WGS sequence"/>
</dbReference>
<dbReference type="EMBL" id="VJZN01000021">
    <property type="protein sequence ID" value="TRX04961.1"/>
    <property type="molecule type" value="Genomic_DNA"/>
</dbReference>
<reference evidence="3 4" key="1">
    <citation type="submission" date="2019-07" db="EMBL/GenBank/DDBJ databases">
        <title>Novel species of Flavobacterium.</title>
        <authorList>
            <person name="Liu Q."/>
            <person name="Xin Y.-H."/>
        </authorList>
    </citation>
    <scope>NUCLEOTIDE SEQUENCE [LARGE SCALE GENOMIC DNA]</scope>
    <source>
        <strain evidence="1 3">GSP39</strain>
        <strain evidence="2 4">GSR22</strain>
    </source>
</reference>
<dbReference type="EMBL" id="VJZL01000022">
    <property type="protein sequence ID" value="TRX07945.1"/>
    <property type="molecule type" value="Genomic_DNA"/>
</dbReference>
<organism evidence="2 4">
    <name type="scientific">Flavobacterium gawalongense</name>
    <dbReference type="NCBI Taxonomy" id="2594432"/>
    <lineage>
        <taxon>Bacteria</taxon>
        <taxon>Pseudomonadati</taxon>
        <taxon>Bacteroidota</taxon>
        <taxon>Flavobacteriia</taxon>
        <taxon>Flavobacteriales</taxon>
        <taxon>Flavobacteriaceae</taxon>
        <taxon>Flavobacterium</taxon>
    </lineage>
</organism>
<dbReference type="RefSeq" id="WP_143388130.1">
    <property type="nucleotide sequence ID" value="NZ_VJZL01000022.1"/>
</dbReference>
<sequence length="93" mass="11337">MKNFFGTFRTENKLELFDFNNNDKIDYVSKTYIDDVAEEIVNLYELYSMGINGKFNFQVDNQNKPYFIKRTFNSETDKEIKEKFEQYWITKIK</sequence>
<dbReference type="OrthoDB" id="1360987at2"/>